<accession>A0AAQ3W022</accession>
<reference evidence="1" key="1">
    <citation type="submission" date="2017-05" db="EMBL/GenBank/DDBJ databases">
        <authorList>
            <consortium name="The Broad Institute Genomics Platform"/>
            <consortium name="The Broad Institute Genomic Center for Infectious Diseases"/>
            <person name="Earl A."/>
            <person name="Manson A."/>
            <person name="Schwartman J."/>
            <person name="Gilmore M."/>
            <person name="Abouelleil A."/>
            <person name="Cao P."/>
            <person name="Chapman S."/>
            <person name="Cusick C."/>
            <person name="Shea T."/>
            <person name="Young S."/>
            <person name="Neafsey D."/>
            <person name="Nusbaum C."/>
            <person name="Birren B."/>
        </authorList>
    </citation>
    <scope>NUCLEOTIDE SEQUENCE</scope>
    <source>
        <strain evidence="1">9E7_DIV0242</strain>
    </source>
</reference>
<dbReference type="AlphaFoldDB" id="A0AAQ3W022"/>
<dbReference type="PROSITE" id="PS51257">
    <property type="entry name" value="PROKAR_LIPOPROTEIN"/>
    <property type="match status" value="1"/>
</dbReference>
<proteinExistence type="predicted"/>
<evidence type="ECO:0000313" key="1">
    <source>
        <dbReference type="EMBL" id="WYJ90775.1"/>
    </source>
</evidence>
<protein>
    <submittedName>
        <fullName evidence="1">Uncharacterized protein</fullName>
    </submittedName>
</protein>
<gene>
    <name evidence="1" type="ORF">A5888_002543</name>
</gene>
<dbReference type="Proteomes" id="UP000195141">
    <property type="component" value="Chromosome"/>
</dbReference>
<name>A0AAQ3W022_9ENTE</name>
<dbReference type="EMBL" id="CP147247">
    <property type="protein sequence ID" value="WYJ90775.1"/>
    <property type="molecule type" value="Genomic_DNA"/>
</dbReference>
<organism evidence="1 2">
    <name type="scientific">Candidatus Enterococcus clewellii</name>
    <dbReference type="NCBI Taxonomy" id="1834193"/>
    <lineage>
        <taxon>Bacteria</taxon>
        <taxon>Bacillati</taxon>
        <taxon>Bacillota</taxon>
        <taxon>Bacilli</taxon>
        <taxon>Lactobacillales</taxon>
        <taxon>Enterococcaceae</taxon>
        <taxon>Enterococcus</taxon>
    </lineage>
</organism>
<sequence>MQLVMTKAPKNMEIKKMGLYIILITVIAVLAGCGNNSKSLQGYWKSTDEQGQVYHMEISKNTLHFLAGNQYVFMLV</sequence>
<reference evidence="1" key="2">
    <citation type="submission" date="2024-03" db="EMBL/GenBank/DDBJ databases">
        <title>The Genome Sequence of Enterococcus sp. DIV0242b.</title>
        <authorList>
            <consortium name="The Broad Institute Genomics Platform"/>
            <consortium name="The Broad Institute Microbial Omics Core"/>
            <consortium name="The Broad Institute Genomic Center for Infectious Diseases"/>
            <person name="Earl A."/>
            <person name="Manson A."/>
            <person name="Gilmore M."/>
            <person name="Schwartman J."/>
            <person name="Shea T."/>
            <person name="Abouelleil A."/>
            <person name="Cao P."/>
            <person name="Chapman S."/>
            <person name="Cusick C."/>
            <person name="Young S."/>
            <person name="Neafsey D."/>
            <person name="Nusbaum C."/>
            <person name="Birren B."/>
        </authorList>
    </citation>
    <scope>NUCLEOTIDE SEQUENCE</scope>
    <source>
        <strain evidence="1">9E7_DIV0242</strain>
    </source>
</reference>
<keyword evidence="2" id="KW-1185">Reference proteome</keyword>
<evidence type="ECO:0000313" key="2">
    <source>
        <dbReference type="Proteomes" id="UP000195141"/>
    </source>
</evidence>